<evidence type="ECO:0000256" key="6">
    <source>
        <dbReference type="HAMAP-Rule" id="MF_00528"/>
    </source>
</evidence>
<sequence length="191" mass="21438">MKKIILASSSLRRKNLLEQIGLEFEIDPSNYQEDMNLKMNPRKLAEYLSLRKAQDVALRHKDSIIIAADTFCVLGKEVLGKPKTKENAKIMLQKLSGKAHSVITGFTIIDTETGKKFSKSIETKVYFKDVPEQEIDAYIATGEPLEFAGSYAIQHLGGLFVEKIEGDYFNIVGLPILPLTVELKKFGINVF</sequence>
<reference evidence="7 8" key="1">
    <citation type="journal article" date="2016" name="Nat. Commun.">
        <title>Thousands of microbial genomes shed light on interconnected biogeochemical processes in an aquifer system.</title>
        <authorList>
            <person name="Anantharaman K."/>
            <person name="Brown C.T."/>
            <person name="Hug L.A."/>
            <person name="Sharon I."/>
            <person name="Castelle C.J."/>
            <person name="Probst A.J."/>
            <person name="Thomas B.C."/>
            <person name="Singh A."/>
            <person name="Wilkins M.J."/>
            <person name="Karaoz U."/>
            <person name="Brodie E.L."/>
            <person name="Williams K.H."/>
            <person name="Hubbard S.S."/>
            <person name="Banfield J.F."/>
        </authorList>
    </citation>
    <scope>NUCLEOTIDE SEQUENCE [LARGE SCALE GENOMIC DNA]</scope>
</reference>
<evidence type="ECO:0000313" key="8">
    <source>
        <dbReference type="Proteomes" id="UP000176774"/>
    </source>
</evidence>
<evidence type="ECO:0000256" key="4">
    <source>
        <dbReference type="ARBA" id="ARBA00022801"/>
    </source>
</evidence>
<dbReference type="InterPro" id="IPR003697">
    <property type="entry name" value="Maf-like"/>
</dbReference>
<feature type="active site" description="Proton acceptor" evidence="6">
    <location>
        <position position="69"/>
    </location>
</feature>
<evidence type="ECO:0000256" key="5">
    <source>
        <dbReference type="ARBA" id="ARBA00023080"/>
    </source>
</evidence>
<keyword evidence="3 6" id="KW-0963">Cytoplasm</keyword>
<comment type="caution">
    <text evidence="7">The sequence shown here is derived from an EMBL/GenBank/DDBJ whole genome shotgun (WGS) entry which is preliminary data.</text>
</comment>
<dbReference type="EMBL" id="MHPA01000015">
    <property type="protein sequence ID" value="OGZ73112.1"/>
    <property type="molecule type" value="Genomic_DNA"/>
</dbReference>
<keyword evidence="5 6" id="KW-0546">Nucleotide metabolism</keyword>
<dbReference type="STRING" id="1802214.A2908_01110"/>
<evidence type="ECO:0000256" key="2">
    <source>
        <dbReference type="ARBA" id="ARBA00004496"/>
    </source>
</evidence>
<dbReference type="GO" id="GO:0036218">
    <property type="term" value="F:dTTP diphosphatase activity"/>
    <property type="evidence" value="ECO:0007669"/>
    <property type="project" value="RHEA"/>
</dbReference>
<dbReference type="HAMAP" id="MF_00528">
    <property type="entry name" value="Maf"/>
    <property type="match status" value="1"/>
</dbReference>
<dbReference type="GO" id="GO:0036221">
    <property type="term" value="F:UTP diphosphatase activity"/>
    <property type="evidence" value="ECO:0007669"/>
    <property type="project" value="RHEA"/>
</dbReference>
<comment type="subcellular location">
    <subcellularLocation>
        <location evidence="2 6">Cytoplasm</location>
    </subcellularLocation>
</comment>
<evidence type="ECO:0000256" key="3">
    <source>
        <dbReference type="ARBA" id="ARBA00022490"/>
    </source>
</evidence>
<gene>
    <name evidence="7" type="ORF">A2908_01110</name>
</gene>
<comment type="function">
    <text evidence="6">Nucleoside triphosphate pyrophosphatase that hydrolyzes dTTP and UTP. May have a dual role in cell division arrest and in preventing the incorporation of modified nucleotides into cellular nucleic acids.</text>
</comment>
<dbReference type="PIRSF" id="PIRSF006305">
    <property type="entry name" value="Maf"/>
    <property type="match status" value="1"/>
</dbReference>
<dbReference type="PANTHER" id="PTHR43213">
    <property type="entry name" value="BIFUNCTIONAL DTTP/UTP PYROPHOSPHATASE/METHYLTRANSFERASE PROTEIN-RELATED"/>
    <property type="match status" value="1"/>
</dbReference>
<dbReference type="PANTHER" id="PTHR43213:SF5">
    <property type="entry name" value="BIFUNCTIONAL DTTP_UTP PYROPHOSPHATASE_METHYLTRANSFERASE PROTEIN-RELATED"/>
    <property type="match status" value="1"/>
</dbReference>
<dbReference type="Proteomes" id="UP000176774">
    <property type="component" value="Unassembled WGS sequence"/>
</dbReference>
<comment type="catalytic activity">
    <reaction evidence="6">
        <text>UTP + H2O = UMP + diphosphate + H(+)</text>
        <dbReference type="Rhea" id="RHEA:29395"/>
        <dbReference type="ChEBI" id="CHEBI:15377"/>
        <dbReference type="ChEBI" id="CHEBI:15378"/>
        <dbReference type="ChEBI" id="CHEBI:33019"/>
        <dbReference type="ChEBI" id="CHEBI:46398"/>
        <dbReference type="ChEBI" id="CHEBI:57865"/>
        <dbReference type="EC" id="3.6.1.9"/>
    </reaction>
</comment>
<feature type="site" description="Important for substrate specificity" evidence="6">
    <location>
        <position position="12"/>
    </location>
</feature>
<dbReference type="NCBIfam" id="TIGR00172">
    <property type="entry name" value="maf"/>
    <property type="match status" value="1"/>
</dbReference>
<feature type="site" description="Important for substrate specificity" evidence="6">
    <location>
        <position position="70"/>
    </location>
</feature>
<dbReference type="EC" id="3.6.1.9" evidence="6"/>
<protein>
    <recommendedName>
        <fullName evidence="6">dTTP/UTP pyrophosphatase</fullName>
        <shortName evidence="6">dTTPase/UTPase</shortName>
        <ecNumber evidence="6">3.6.1.9</ecNumber>
    </recommendedName>
    <alternativeName>
        <fullName evidence="6">Nucleoside triphosphate pyrophosphatase</fullName>
    </alternativeName>
    <alternativeName>
        <fullName evidence="6">Nucleotide pyrophosphatase</fullName>
        <shortName evidence="6">Nucleotide PPase</shortName>
    </alternativeName>
</protein>
<comment type="caution">
    <text evidence="6">Lacks conserved residue(s) required for the propagation of feature annotation.</text>
</comment>
<organism evidence="7 8">
    <name type="scientific">Candidatus Staskawiczbacteria bacterium RIFCSPLOWO2_01_FULL_38_12b</name>
    <dbReference type="NCBI Taxonomy" id="1802214"/>
    <lineage>
        <taxon>Bacteria</taxon>
        <taxon>Candidatus Staskawicziibacteriota</taxon>
    </lineage>
</organism>
<evidence type="ECO:0000313" key="7">
    <source>
        <dbReference type="EMBL" id="OGZ73112.1"/>
    </source>
</evidence>
<dbReference type="SUPFAM" id="SSF52972">
    <property type="entry name" value="ITPase-like"/>
    <property type="match status" value="1"/>
</dbReference>
<accession>A0A1G2IEH5</accession>
<dbReference type="FunFam" id="3.90.950.10:FF:000005">
    <property type="entry name" value="7-methyl-GTP pyrophosphatase"/>
    <property type="match status" value="1"/>
</dbReference>
<dbReference type="Gene3D" id="3.90.950.10">
    <property type="match status" value="1"/>
</dbReference>
<dbReference type="InterPro" id="IPR029001">
    <property type="entry name" value="ITPase-like_fam"/>
</dbReference>
<dbReference type="GO" id="GO:0005737">
    <property type="term" value="C:cytoplasm"/>
    <property type="evidence" value="ECO:0007669"/>
    <property type="project" value="UniProtKB-SubCell"/>
</dbReference>
<comment type="similarity">
    <text evidence="6">Belongs to the Maf family. YhdE subfamily.</text>
</comment>
<proteinExistence type="inferred from homology"/>
<dbReference type="GO" id="GO:0009117">
    <property type="term" value="P:nucleotide metabolic process"/>
    <property type="evidence" value="ECO:0007669"/>
    <property type="project" value="UniProtKB-KW"/>
</dbReference>
<feature type="site" description="Important for substrate specificity" evidence="6">
    <location>
        <position position="154"/>
    </location>
</feature>
<comment type="cofactor">
    <cofactor evidence="1 6">
        <name>a divalent metal cation</name>
        <dbReference type="ChEBI" id="CHEBI:60240"/>
    </cofactor>
</comment>
<dbReference type="AlphaFoldDB" id="A0A1G2IEH5"/>
<comment type="catalytic activity">
    <reaction evidence="6">
        <text>dTTP + H2O = dTMP + diphosphate + H(+)</text>
        <dbReference type="Rhea" id="RHEA:28534"/>
        <dbReference type="ChEBI" id="CHEBI:15377"/>
        <dbReference type="ChEBI" id="CHEBI:15378"/>
        <dbReference type="ChEBI" id="CHEBI:33019"/>
        <dbReference type="ChEBI" id="CHEBI:37568"/>
        <dbReference type="ChEBI" id="CHEBI:63528"/>
        <dbReference type="EC" id="3.6.1.9"/>
    </reaction>
</comment>
<keyword evidence="4 6" id="KW-0378">Hydrolase</keyword>
<dbReference type="CDD" id="cd00555">
    <property type="entry name" value="Maf"/>
    <property type="match status" value="1"/>
</dbReference>
<dbReference type="Pfam" id="PF02545">
    <property type="entry name" value="Maf"/>
    <property type="match status" value="1"/>
</dbReference>
<name>A0A1G2IEH5_9BACT</name>
<evidence type="ECO:0000256" key="1">
    <source>
        <dbReference type="ARBA" id="ARBA00001968"/>
    </source>
</evidence>